<dbReference type="Proteomes" id="UP000244903">
    <property type="component" value="Chromosome"/>
</dbReference>
<dbReference type="Gene3D" id="3.40.630.30">
    <property type="match status" value="1"/>
</dbReference>
<sequence>MTRMDTVIASLDAGEFRDRLPEALGVYVDAMGYPSQVIRSRAPAWMEHSHRDGWSGVAAFEAPRRRLLGHARGPLVAICYGYRGAPGQWWYEQVARGLREQDLALPADYVELTELHVSPRYQGHGIGTALLRRFLTGRPEGSVLLSTPEVPDEANGAWRLYRSMGFTDVLRAYRFEGDARPFAVLSRPLPLSQHGGPREQSS</sequence>
<organism evidence="2 3">
    <name type="scientific">Dietzia psychralcaliphila</name>
    <dbReference type="NCBI Taxonomy" id="139021"/>
    <lineage>
        <taxon>Bacteria</taxon>
        <taxon>Bacillati</taxon>
        <taxon>Actinomycetota</taxon>
        <taxon>Actinomycetes</taxon>
        <taxon>Mycobacteriales</taxon>
        <taxon>Dietziaceae</taxon>
        <taxon>Dietzia</taxon>
    </lineage>
</organism>
<dbReference type="GO" id="GO:0016747">
    <property type="term" value="F:acyltransferase activity, transferring groups other than amino-acyl groups"/>
    <property type="evidence" value="ECO:0007669"/>
    <property type="project" value="InterPro"/>
</dbReference>
<gene>
    <name evidence="2" type="ORF">A6048_06320</name>
</gene>
<dbReference type="InterPro" id="IPR016181">
    <property type="entry name" value="Acyl_CoA_acyltransferase"/>
</dbReference>
<dbReference type="CDD" id="cd04301">
    <property type="entry name" value="NAT_SF"/>
    <property type="match status" value="1"/>
</dbReference>
<proteinExistence type="predicted"/>
<evidence type="ECO:0000259" key="1">
    <source>
        <dbReference type="PROSITE" id="PS51186"/>
    </source>
</evidence>
<dbReference type="EMBL" id="CP015453">
    <property type="protein sequence ID" value="AWH95159.1"/>
    <property type="molecule type" value="Genomic_DNA"/>
</dbReference>
<dbReference type="SUPFAM" id="SSF55729">
    <property type="entry name" value="Acyl-CoA N-acyltransferases (Nat)"/>
    <property type="match status" value="1"/>
</dbReference>
<dbReference type="PROSITE" id="PS51186">
    <property type="entry name" value="GNAT"/>
    <property type="match status" value="1"/>
</dbReference>
<protein>
    <submittedName>
        <fullName evidence="2">Acetyltransferase</fullName>
    </submittedName>
</protein>
<keyword evidence="3" id="KW-1185">Reference proteome</keyword>
<dbReference type="AlphaFoldDB" id="A0AAD0NPP6"/>
<accession>A0AAD0NPP6</accession>
<reference evidence="2 3" key="1">
    <citation type="submission" date="2016-04" db="EMBL/GenBank/DDBJ databases">
        <title>Complete genome sequence of the haloalkaliphilic hydrocarbon-degrading bacterium Dietzia psychralcaliphila ILA-1T, isolated from a drain of a fish product-processing plant.</title>
        <authorList>
            <person name="Zhao J."/>
            <person name="Hu B."/>
            <person name="Geng S."/>
            <person name="Nie Y."/>
            <person name="Tang Y."/>
        </authorList>
    </citation>
    <scope>NUCLEOTIDE SEQUENCE [LARGE SCALE GENOMIC DNA]</scope>
    <source>
        <strain evidence="2 3">ILA-1</strain>
    </source>
</reference>
<dbReference type="KEGG" id="dpc:A6048_06320"/>
<name>A0AAD0NPP6_9ACTN</name>
<feature type="domain" description="N-acetyltransferase" evidence="1">
    <location>
        <begin position="6"/>
        <end position="190"/>
    </location>
</feature>
<dbReference type="InterPro" id="IPR000182">
    <property type="entry name" value="GNAT_dom"/>
</dbReference>
<dbReference type="Pfam" id="PF13508">
    <property type="entry name" value="Acetyltransf_7"/>
    <property type="match status" value="1"/>
</dbReference>
<evidence type="ECO:0000313" key="3">
    <source>
        <dbReference type="Proteomes" id="UP000244903"/>
    </source>
</evidence>
<evidence type="ECO:0000313" key="2">
    <source>
        <dbReference type="EMBL" id="AWH95159.1"/>
    </source>
</evidence>